<dbReference type="EMBL" id="PGCI01000962">
    <property type="protein sequence ID" value="PLW10465.1"/>
    <property type="molecule type" value="Genomic_DNA"/>
</dbReference>
<protein>
    <submittedName>
        <fullName evidence="1">Uncharacterized protein</fullName>
    </submittedName>
</protein>
<name>A0A2N5SB76_9BASI</name>
<reference evidence="1 2" key="1">
    <citation type="submission" date="2017-11" db="EMBL/GenBank/DDBJ databases">
        <title>De novo assembly and phasing of dikaryotic genomes from two isolates of Puccinia coronata f. sp. avenae, the causal agent of oat crown rust.</title>
        <authorList>
            <person name="Miller M.E."/>
            <person name="Zhang Y."/>
            <person name="Omidvar V."/>
            <person name="Sperschneider J."/>
            <person name="Schwessinger B."/>
            <person name="Raley C."/>
            <person name="Palmer J.M."/>
            <person name="Garnica D."/>
            <person name="Upadhyaya N."/>
            <person name="Rathjen J."/>
            <person name="Taylor J.M."/>
            <person name="Park R.F."/>
            <person name="Dodds P.N."/>
            <person name="Hirsch C.D."/>
            <person name="Kianian S.F."/>
            <person name="Figueroa M."/>
        </authorList>
    </citation>
    <scope>NUCLEOTIDE SEQUENCE [LARGE SCALE GENOMIC DNA]</scope>
    <source>
        <strain evidence="1">12SD80</strain>
    </source>
</reference>
<organism evidence="1 2">
    <name type="scientific">Puccinia coronata f. sp. avenae</name>
    <dbReference type="NCBI Taxonomy" id="200324"/>
    <lineage>
        <taxon>Eukaryota</taxon>
        <taxon>Fungi</taxon>
        <taxon>Dikarya</taxon>
        <taxon>Basidiomycota</taxon>
        <taxon>Pucciniomycotina</taxon>
        <taxon>Pucciniomycetes</taxon>
        <taxon>Pucciniales</taxon>
        <taxon>Pucciniaceae</taxon>
        <taxon>Puccinia</taxon>
    </lineage>
</organism>
<dbReference type="AlphaFoldDB" id="A0A2N5SB76"/>
<dbReference type="Proteomes" id="UP000235392">
    <property type="component" value="Unassembled WGS sequence"/>
</dbReference>
<comment type="caution">
    <text evidence="1">The sequence shown here is derived from an EMBL/GenBank/DDBJ whole genome shotgun (WGS) entry which is preliminary data.</text>
</comment>
<accession>A0A2N5SB76</accession>
<evidence type="ECO:0000313" key="2">
    <source>
        <dbReference type="Proteomes" id="UP000235392"/>
    </source>
</evidence>
<sequence>MVLATEAASQLNILATLPPNTSSAQHPLSLARPQVLQFPHPQPLQPLRNPDAMEVDALGMCPSNSLMDQTCSICHSRKLCFQCLKPIVLPLHTGSINCLHAPVLLDQLQAFLDRIRQNPTTQVSALLTEQPAVPLDHPLTFCPSDQPVDHEVVLPLPPSFPSPFDASNLHSHDKFYEDLEEGKVAIVPVSTVHVRLNVSKGGRILVPKMFKLAGGVMILATIVVNTRSMANFINKGLV</sequence>
<proteinExistence type="predicted"/>
<gene>
    <name evidence="1" type="ORF">PCASD_23907</name>
</gene>
<evidence type="ECO:0000313" key="1">
    <source>
        <dbReference type="EMBL" id="PLW10465.1"/>
    </source>
</evidence>